<feature type="domain" description="Acyl-CoA thioesterase-like C-terminal" evidence="2">
    <location>
        <begin position="130"/>
        <end position="260"/>
    </location>
</feature>
<dbReference type="STRING" id="1686286.GCA_900092335_01085"/>
<evidence type="ECO:0000313" key="3">
    <source>
        <dbReference type="EMBL" id="TQE43281.1"/>
    </source>
</evidence>
<dbReference type="AlphaFoldDB" id="A0A540R6B4"/>
<dbReference type="InterPro" id="IPR029069">
    <property type="entry name" value="HotDog_dom_sf"/>
</dbReference>
<dbReference type="Proteomes" id="UP000318080">
    <property type="component" value="Unassembled WGS sequence"/>
</dbReference>
<proteinExistence type="predicted"/>
<dbReference type="InterPro" id="IPR049449">
    <property type="entry name" value="TesB_ACOT8-like_N"/>
</dbReference>
<name>A0A540R6B4_9CORY</name>
<sequence length="263" mass="28945">MTTSAPDYFFERTGPSTFAPTIHGEGAWSNEDYHFACLAGLITHVIEQHRLEHDGGKLDLSRISFDILGRLPFKEATIEVTIKRPGRTIELVEAICSIGERPVIIARAWYLIPADTADVSGVEFEPLPAPASCPPRDMTSVWNGGLIAQVETRQPRAYRPGRAAAWITSPNHLVKNEEPIAIAEFVSRIDVANGIAVREDPTRFAFPNVDLTVHFFRQPVGEWTGLDTRVSWGPHGLGLTSSTLHDVEGPVGRAEQSLTVRAM</sequence>
<dbReference type="RefSeq" id="WP_066487808.1">
    <property type="nucleotide sequence ID" value="NZ_VHIR01000010.1"/>
</dbReference>
<gene>
    <name evidence="3" type="ORF">EJK80_07990</name>
</gene>
<organism evidence="3 4">
    <name type="scientific">Corynebacterium phoceense</name>
    <dbReference type="NCBI Taxonomy" id="1686286"/>
    <lineage>
        <taxon>Bacteria</taxon>
        <taxon>Bacillati</taxon>
        <taxon>Actinomycetota</taxon>
        <taxon>Actinomycetes</taxon>
        <taxon>Mycobacteriales</taxon>
        <taxon>Corynebacteriaceae</taxon>
        <taxon>Corynebacterium</taxon>
    </lineage>
</organism>
<accession>A0A540R6B4</accession>
<dbReference type="Gene3D" id="2.40.160.210">
    <property type="entry name" value="Acyl-CoA thioesterase, double hotdog domain"/>
    <property type="match status" value="1"/>
</dbReference>
<dbReference type="EMBL" id="VHIR01000010">
    <property type="protein sequence ID" value="TQE43281.1"/>
    <property type="molecule type" value="Genomic_DNA"/>
</dbReference>
<dbReference type="InterPro" id="IPR042171">
    <property type="entry name" value="Acyl-CoA_hotdog"/>
</dbReference>
<protein>
    <submittedName>
        <fullName evidence="3">Thioesterase family protein</fullName>
    </submittedName>
</protein>
<dbReference type="Pfam" id="PF20789">
    <property type="entry name" value="4HBT_3C"/>
    <property type="match status" value="1"/>
</dbReference>
<evidence type="ECO:0000259" key="2">
    <source>
        <dbReference type="Pfam" id="PF20789"/>
    </source>
</evidence>
<evidence type="ECO:0000259" key="1">
    <source>
        <dbReference type="Pfam" id="PF13622"/>
    </source>
</evidence>
<comment type="caution">
    <text evidence="3">The sequence shown here is derived from an EMBL/GenBank/DDBJ whole genome shotgun (WGS) entry which is preliminary data.</text>
</comment>
<evidence type="ECO:0000313" key="4">
    <source>
        <dbReference type="Proteomes" id="UP000318080"/>
    </source>
</evidence>
<reference evidence="3 4" key="1">
    <citation type="submission" date="2019-06" db="EMBL/GenBank/DDBJ databases">
        <title>Draft genome of C. phoceense Strain 272.</title>
        <authorList>
            <person name="Pacheco L.G.C."/>
            <person name="Barberis C.M."/>
            <person name="Almuzara M.N."/>
            <person name="Traglia G.M."/>
            <person name="Santos C.S."/>
            <person name="Rocha D.J.P.G."/>
            <person name="Aguiar E.R.G.R."/>
            <person name="Vay C.A."/>
        </authorList>
    </citation>
    <scope>NUCLEOTIDE SEQUENCE [LARGE SCALE GENOMIC DNA]</scope>
    <source>
        <strain evidence="3 4">272</strain>
    </source>
</reference>
<dbReference type="SUPFAM" id="SSF54637">
    <property type="entry name" value="Thioesterase/thiol ester dehydrase-isomerase"/>
    <property type="match status" value="1"/>
</dbReference>
<feature type="domain" description="Acyl-CoA thioesterase-like N-terminal HotDog" evidence="1">
    <location>
        <begin position="28"/>
        <end position="110"/>
    </location>
</feature>
<dbReference type="Pfam" id="PF13622">
    <property type="entry name" value="4HBT_3"/>
    <property type="match status" value="1"/>
</dbReference>
<dbReference type="InterPro" id="IPR049450">
    <property type="entry name" value="ACOT8-like_C"/>
</dbReference>
<keyword evidence="4" id="KW-1185">Reference proteome</keyword>